<keyword evidence="2" id="KW-1185">Reference proteome</keyword>
<dbReference type="OrthoDB" id="5194749at2"/>
<sequence length="173" mass="19535">MPVDRGIHYEDPLEEFMRSNNYGTVTGGGTMQTQDGEIQFCDLEILIYDDQDVKAVTGAVVKKLEWLGAPKGSKIKIEETNEEISFGRKEGLAIYLDGVNLPEQIYKEYDVNFVLSELSRLVGYDGDIQRFWQGNTETALYFYGESFKNMSQAVSEFVSTYPLCKGARIVQIA</sequence>
<dbReference type="EMBL" id="CP017634">
    <property type="protein sequence ID" value="ATW28516.1"/>
    <property type="molecule type" value="Genomic_DNA"/>
</dbReference>
<evidence type="ECO:0000313" key="2">
    <source>
        <dbReference type="Proteomes" id="UP000323521"/>
    </source>
</evidence>
<dbReference type="AlphaFoldDB" id="A0A3G1L159"/>
<organism evidence="1 2">
    <name type="scientific">Formimonas warabiya</name>
    <dbReference type="NCBI Taxonomy" id="1761012"/>
    <lineage>
        <taxon>Bacteria</taxon>
        <taxon>Bacillati</taxon>
        <taxon>Bacillota</taxon>
        <taxon>Clostridia</taxon>
        <taxon>Eubacteriales</taxon>
        <taxon>Peptococcaceae</taxon>
        <taxon>Candidatus Formimonas</taxon>
    </lineage>
</organism>
<dbReference type="KEGG" id="fwa:DCMF_10235"/>
<name>A0A3G1L159_FORW1</name>
<accession>A0A3G1L159</accession>
<dbReference type="Proteomes" id="UP000323521">
    <property type="component" value="Chromosome"/>
</dbReference>
<reference evidence="1 2" key="1">
    <citation type="submission" date="2016-10" db="EMBL/GenBank/DDBJ databases">
        <title>Complete Genome Sequence of Peptococcaceae strain DCMF.</title>
        <authorList>
            <person name="Edwards R.J."/>
            <person name="Holland S.I."/>
            <person name="Deshpande N.P."/>
            <person name="Wong Y.K."/>
            <person name="Ertan H."/>
            <person name="Manefield M."/>
            <person name="Russell T.L."/>
            <person name="Lee M.J."/>
        </authorList>
    </citation>
    <scope>NUCLEOTIDE SEQUENCE [LARGE SCALE GENOMIC DNA]</scope>
    <source>
        <strain evidence="1 2">DCMF</strain>
    </source>
</reference>
<proteinExistence type="predicted"/>
<evidence type="ECO:0000313" key="1">
    <source>
        <dbReference type="EMBL" id="ATW28516.1"/>
    </source>
</evidence>
<gene>
    <name evidence="1" type="ORF">DCMF_10235</name>
</gene>
<protein>
    <submittedName>
        <fullName evidence="1">Uncharacterized protein</fullName>
    </submittedName>
</protein>